<feature type="region of interest" description="Disordered" evidence="1">
    <location>
        <begin position="1"/>
        <end position="20"/>
    </location>
</feature>
<sequence>MPLTAPWSNQHKRMTRAGSGGMPFNLSNSFAQPLSHAELVQLTLERGDFALLEAYNDHSLAYTPNGGSKDLREDVAKLYGPAITADNILIFTGAQVALSTAASALASAGTHSIVFDPAYQSVQEAPVHSGSEITRISLRAENGWQIDPHEVREAVRDNTTYMVINEPYNPAGTLMSPQLQRELKDIAEEHNMYILSDEVYRLLEHDAADRLPAMADLYQKGISAVTLSKPWGACGVTIGWLAFADLSIKQRLVDVQYFGTACPSRASEIQAMMVLRSSGTILERNLIIIRHNLRLLELFMLRYSDLFEWVRPKAGAIAFVKFKGPLSSSEFGVQLAAAGIGVKPAYCFTSSVTQDNDFFRIGYGEEQMPVALRAFAEFVERNQHTWISRSKL</sequence>
<dbReference type="PANTHER" id="PTHR43510">
    <property type="entry name" value="AMINOTRANSFERASE FUNCTION, HYPOTHETICAL (EUROFUNG)"/>
    <property type="match status" value="1"/>
</dbReference>
<dbReference type="Gene3D" id="3.40.640.10">
    <property type="entry name" value="Type I PLP-dependent aspartate aminotransferase-like (Major domain)"/>
    <property type="match status" value="1"/>
</dbReference>
<dbReference type="InterPro" id="IPR004839">
    <property type="entry name" value="Aminotransferase_I/II_large"/>
</dbReference>
<dbReference type="InterPro" id="IPR015422">
    <property type="entry name" value="PyrdxlP-dep_Trfase_small"/>
</dbReference>
<dbReference type="InterPro" id="IPR015424">
    <property type="entry name" value="PyrdxlP-dep_Trfase"/>
</dbReference>
<evidence type="ECO:0000313" key="3">
    <source>
        <dbReference type="EMBL" id="KAL1523864.1"/>
    </source>
</evidence>
<evidence type="ECO:0000313" key="4">
    <source>
        <dbReference type="Proteomes" id="UP001515480"/>
    </source>
</evidence>
<dbReference type="SUPFAM" id="SSF53383">
    <property type="entry name" value="PLP-dependent transferases"/>
    <property type="match status" value="1"/>
</dbReference>
<name>A0AB34JQG0_PRYPA</name>
<dbReference type="Gene3D" id="3.90.1150.10">
    <property type="entry name" value="Aspartate Aminotransferase, domain 1"/>
    <property type="match status" value="1"/>
</dbReference>
<dbReference type="EMBL" id="JBGBPQ010000005">
    <property type="protein sequence ID" value="KAL1523864.1"/>
    <property type="molecule type" value="Genomic_DNA"/>
</dbReference>
<dbReference type="Proteomes" id="UP001515480">
    <property type="component" value="Unassembled WGS sequence"/>
</dbReference>
<reference evidence="3 4" key="1">
    <citation type="journal article" date="2024" name="Science">
        <title>Giant polyketide synthase enzymes in the biosynthesis of giant marine polyether toxins.</title>
        <authorList>
            <person name="Fallon T.R."/>
            <person name="Shende V.V."/>
            <person name="Wierzbicki I.H."/>
            <person name="Pendleton A.L."/>
            <person name="Watervoot N.F."/>
            <person name="Auber R.P."/>
            <person name="Gonzalez D.J."/>
            <person name="Wisecaver J.H."/>
            <person name="Moore B.S."/>
        </authorList>
    </citation>
    <scope>NUCLEOTIDE SEQUENCE [LARGE SCALE GENOMIC DNA]</scope>
    <source>
        <strain evidence="3 4">12B1</strain>
    </source>
</reference>
<dbReference type="Pfam" id="PF00155">
    <property type="entry name" value="Aminotran_1_2"/>
    <property type="match status" value="1"/>
</dbReference>
<dbReference type="AlphaFoldDB" id="A0AB34JQG0"/>
<proteinExistence type="predicted"/>
<protein>
    <recommendedName>
        <fullName evidence="2">Aminotransferase class I/classII large domain-containing protein</fullName>
    </recommendedName>
</protein>
<dbReference type="CDD" id="cd00609">
    <property type="entry name" value="AAT_like"/>
    <property type="match status" value="1"/>
</dbReference>
<dbReference type="PANTHER" id="PTHR43510:SF1">
    <property type="entry name" value="AMINOTRANSFERASE FUNCTION, HYPOTHETICAL (EUROFUNG)"/>
    <property type="match status" value="1"/>
</dbReference>
<keyword evidence="4" id="KW-1185">Reference proteome</keyword>
<dbReference type="GO" id="GO:0030170">
    <property type="term" value="F:pyridoxal phosphate binding"/>
    <property type="evidence" value="ECO:0007669"/>
    <property type="project" value="InterPro"/>
</dbReference>
<dbReference type="InterPro" id="IPR015421">
    <property type="entry name" value="PyrdxlP-dep_Trfase_major"/>
</dbReference>
<evidence type="ECO:0000259" key="2">
    <source>
        <dbReference type="Pfam" id="PF00155"/>
    </source>
</evidence>
<accession>A0AB34JQG0</accession>
<gene>
    <name evidence="3" type="ORF">AB1Y20_018783</name>
</gene>
<comment type="caution">
    <text evidence="3">The sequence shown here is derived from an EMBL/GenBank/DDBJ whole genome shotgun (WGS) entry which is preliminary data.</text>
</comment>
<organism evidence="3 4">
    <name type="scientific">Prymnesium parvum</name>
    <name type="common">Toxic golden alga</name>
    <dbReference type="NCBI Taxonomy" id="97485"/>
    <lineage>
        <taxon>Eukaryota</taxon>
        <taxon>Haptista</taxon>
        <taxon>Haptophyta</taxon>
        <taxon>Prymnesiophyceae</taxon>
        <taxon>Prymnesiales</taxon>
        <taxon>Prymnesiaceae</taxon>
        <taxon>Prymnesium</taxon>
    </lineage>
</organism>
<feature type="domain" description="Aminotransferase class I/classII large" evidence="2">
    <location>
        <begin position="60"/>
        <end position="373"/>
    </location>
</feature>
<evidence type="ECO:0000256" key="1">
    <source>
        <dbReference type="SAM" id="MobiDB-lite"/>
    </source>
</evidence>